<sequence length="186" mass="21056">RERLALPFLHDWDMNIHQTVGGNEVRNLHPQQRCDQPYQPSSIHRVNPSPLPKMKKVRHSYYLSITFRFPDSTPCNPVNRPICVRTTHHHVVASCLGSAIYLGLDRYGETPGHGYPLSPLNEMPHTMTSCDAANLSVEVLQLVLRTLRSLCPIIPGPPLRKSQSLSRENPPTRKPRGPTVSHHMLE</sequence>
<organism evidence="2 3">
    <name type="scientific">Verticillium longisporum</name>
    <name type="common">Verticillium dahliae var. longisporum</name>
    <dbReference type="NCBI Taxonomy" id="100787"/>
    <lineage>
        <taxon>Eukaryota</taxon>
        <taxon>Fungi</taxon>
        <taxon>Dikarya</taxon>
        <taxon>Ascomycota</taxon>
        <taxon>Pezizomycotina</taxon>
        <taxon>Sordariomycetes</taxon>
        <taxon>Hypocreomycetidae</taxon>
        <taxon>Glomerellales</taxon>
        <taxon>Plectosphaerellaceae</taxon>
        <taxon>Verticillium</taxon>
    </lineage>
</organism>
<gene>
    <name evidence="2" type="ORF">BN1708_013431</name>
</gene>
<name>A0A0G4LKH6_VERLO</name>
<evidence type="ECO:0000313" key="2">
    <source>
        <dbReference type="EMBL" id="CRK22498.1"/>
    </source>
</evidence>
<protein>
    <submittedName>
        <fullName evidence="2">Uncharacterized protein</fullName>
    </submittedName>
</protein>
<dbReference type="AlphaFoldDB" id="A0A0G4LKH6"/>
<reference evidence="3" key="1">
    <citation type="submission" date="2015-05" db="EMBL/GenBank/DDBJ databases">
        <authorList>
            <person name="Fogelqvist Johan"/>
        </authorList>
    </citation>
    <scope>NUCLEOTIDE SEQUENCE [LARGE SCALE GENOMIC DNA]</scope>
</reference>
<feature type="region of interest" description="Disordered" evidence="1">
    <location>
        <begin position="159"/>
        <end position="186"/>
    </location>
</feature>
<evidence type="ECO:0000256" key="1">
    <source>
        <dbReference type="SAM" id="MobiDB-lite"/>
    </source>
</evidence>
<evidence type="ECO:0000313" key="3">
    <source>
        <dbReference type="Proteomes" id="UP000044602"/>
    </source>
</evidence>
<feature type="non-terminal residue" evidence="2">
    <location>
        <position position="1"/>
    </location>
</feature>
<keyword evidence="3" id="KW-1185">Reference proteome</keyword>
<dbReference type="Proteomes" id="UP000044602">
    <property type="component" value="Unassembled WGS sequence"/>
</dbReference>
<dbReference type="EMBL" id="CVQH01014224">
    <property type="protein sequence ID" value="CRK22498.1"/>
    <property type="molecule type" value="Genomic_DNA"/>
</dbReference>
<proteinExistence type="predicted"/>
<accession>A0A0G4LKH6</accession>